<dbReference type="RefSeq" id="XP_013410447.1">
    <property type="nucleotide sequence ID" value="XM_013554993.1"/>
</dbReference>
<protein>
    <submittedName>
        <fullName evidence="10">TLC domain-containing protein 2-like</fullName>
    </submittedName>
</protein>
<evidence type="ECO:0000313" key="10">
    <source>
        <dbReference type="RefSeq" id="XP_013410447.1"/>
    </source>
</evidence>
<feature type="transmembrane region" description="Helical" evidence="7">
    <location>
        <begin position="156"/>
        <end position="177"/>
    </location>
</feature>
<evidence type="ECO:0000256" key="3">
    <source>
        <dbReference type="ARBA" id="ARBA00022989"/>
    </source>
</evidence>
<gene>
    <name evidence="10" type="primary">LOC106173757</name>
</gene>
<evidence type="ECO:0000256" key="7">
    <source>
        <dbReference type="SAM" id="Phobius"/>
    </source>
</evidence>
<accession>A0A1S3JJ85</accession>
<evidence type="ECO:0000256" key="6">
    <source>
        <dbReference type="SAM" id="MobiDB-lite"/>
    </source>
</evidence>
<dbReference type="GeneID" id="106173757"/>
<dbReference type="InParanoid" id="A0A1S3JJ85"/>
<evidence type="ECO:0000256" key="2">
    <source>
        <dbReference type="ARBA" id="ARBA00022692"/>
    </source>
</evidence>
<sequence length="246" mass="28026">MRLQLPLGIRVKQIREGLDWLLMNRNISTQPDEIALPEVESSTNVNSPSGLVLTETEFMQDRPEAFYVHCFSVGYFVYDFFDMYLATENIGSWDMYLHHVVITFFVTYAYFECGCSGYGAWNYLCELSNVALHGRKLVTMLGHSKKSSLYKGMNHFYFFTFFVFRFGPQVLGLLKYLSEVIALRVSLLCAFLCIPNQVFLVWIGVDIAYRITLREFFPKEKKEDGGKLTRNGGGGGISGAKTLKTG</sequence>
<keyword evidence="3 7" id="KW-1133">Transmembrane helix</keyword>
<dbReference type="InterPro" id="IPR050846">
    <property type="entry name" value="TLCD"/>
</dbReference>
<dbReference type="Pfam" id="PF03798">
    <property type="entry name" value="TRAM_LAG1_CLN8"/>
    <property type="match status" value="1"/>
</dbReference>
<dbReference type="OrthoDB" id="10266980at2759"/>
<feature type="region of interest" description="Disordered" evidence="6">
    <location>
        <begin position="222"/>
        <end position="246"/>
    </location>
</feature>
<dbReference type="InterPro" id="IPR006634">
    <property type="entry name" value="TLC-dom"/>
</dbReference>
<reference evidence="10" key="1">
    <citation type="submission" date="2025-08" db="UniProtKB">
        <authorList>
            <consortium name="RefSeq"/>
        </authorList>
    </citation>
    <scope>IDENTIFICATION</scope>
    <source>
        <tissue evidence="10">Gonads</tissue>
    </source>
</reference>
<organism evidence="9 10">
    <name type="scientific">Lingula anatina</name>
    <name type="common">Brachiopod</name>
    <name type="synonym">Lingula unguis</name>
    <dbReference type="NCBI Taxonomy" id="7574"/>
    <lineage>
        <taxon>Eukaryota</taxon>
        <taxon>Metazoa</taxon>
        <taxon>Spiralia</taxon>
        <taxon>Lophotrochozoa</taxon>
        <taxon>Brachiopoda</taxon>
        <taxon>Linguliformea</taxon>
        <taxon>Lingulata</taxon>
        <taxon>Lingulida</taxon>
        <taxon>Linguloidea</taxon>
        <taxon>Lingulidae</taxon>
        <taxon>Lingula</taxon>
    </lineage>
</organism>
<dbReference type="SMART" id="SM00724">
    <property type="entry name" value="TLC"/>
    <property type="match status" value="1"/>
</dbReference>
<dbReference type="GO" id="GO:0016020">
    <property type="term" value="C:membrane"/>
    <property type="evidence" value="ECO:0007669"/>
    <property type="project" value="UniProtKB-SubCell"/>
</dbReference>
<name>A0A1S3JJ85_LINAN</name>
<evidence type="ECO:0000256" key="1">
    <source>
        <dbReference type="ARBA" id="ARBA00004141"/>
    </source>
</evidence>
<dbReference type="AlphaFoldDB" id="A0A1S3JJ85"/>
<keyword evidence="4 5" id="KW-0472">Membrane</keyword>
<dbReference type="PANTHER" id="PTHR13439">
    <property type="entry name" value="CT120 PROTEIN"/>
    <property type="match status" value="1"/>
</dbReference>
<dbReference type="KEGG" id="lak:106173757"/>
<keyword evidence="2 5" id="KW-0812">Transmembrane</keyword>
<comment type="subcellular location">
    <subcellularLocation>
        <location evidence="1">Membrane</location>
        <topology evidence="1">Multi-pass membrane protein</topology>
    </subcellularLocation>
</comment>
<feature type="transmembrane region" description="Helical" evidence="7">
    <location>
        <begin position="183"/>
        <end position="209"/>
    </location>
</feature>
<dbReference type="Proteomes" id="UP000085678">
    <property type="component" value="Unplaced"/>
</dbReference>
<evidence type="ECO:0000313" key="9">
    <source>
        <dbReference type="Proteomes" id="UP000085678"/>
    </source>
</evidence>
<keyword evidence="9" id="KW-1185">Reference proteome</keyword>
<evidence type="ECO:0000256" key="4">
    <source>
        <dbReference type="ARBA" id="ARBA00023136"/>
    </source>
</evidence>
<evidence type="ECO:0000256" key="5">
    <source>
        <dbReference type="PROSITE-ProRule" id="PRU00205"/>
    </source>
</evidence>
<dbReference type="GO" id="GO:0055088">
    <property type="term" value="P:lipid homeostasis"/>
    <property type="evidence" value="ECO:0007669"/>
    <property type="project" value="TreeGrafter"/>
</dbReference>
<feature type="domain" description="TLC" evidence="8">
    <location>
        <begin position="17"/>
        <end position="197"/>
    </location>
</feature>
<evidence type="ECO:0000259" key="8">
    <source>
        <dbReference type="PROSITE" id="PS50922"/>
    </source>
</evidence>
<dbReference type="PROSITE" id="PS50922">
    <property type="entry name" value="TLC"/>
    <property type="match status" value="1"/>
</dbReference>
<proteinExistence type="predicted"/>